<keyword evidence="3" id="KW-0732">Signal</keyword>
<reference evidence="5" key="1">
    <citation type="journal article" date="2020" name="Phytopathology">
        <title>Genome Sequence Resources of Colletotrichum truncatum, C. plurivorum, C. musicola, and C. sojae: Four Species Pathogenic to Soybean (Glycine max).</title>
        <authorList>
            <person name="Rogerio F."/>
            <person name="Boufleur T.R."/>
            <person name="Ciampi-Guillardi M."/>
            <person name="Sukno S.A."/>
            <person name="Thon M.R."/>
            <person name="Massola Junior N.S."/>
            <person name="Baroncelli R."/>
        </authorList>
    </citation>
    <scope>NUCLEOTIDE SEQUENCE</scope>
    <source>
        <strain evidence="5">LFN0074</strain>
    </source>
</reference>
<evidence type="ECO:0000259" key="4">
    <source>
        <dbReference type="Pfam" id="PF08386"/>
    </source>
</evidence>
<keyword evidence="6" id="KW-1185">Reference proteome</keyword>
<evidence type="ECO:0000256" key="2">
    <source>
        <dbReference type="ARBA" id="ARBA00022801"/>
    </source>
</evidence>
<dbReference type="Proteomes" id="UP000639643">
    <property type="component" value="Unassembled WGS sequence"/>
</dbReference>
<feature type="chain" id="PRO_5034998517" description="Peptidase S33 tripeptidyl aminopeptidase-like C-terminal domain-containing protein" evidence="3">
    <location>
        <begin position="18"/>
        <end position="588"/>
    </location>
</feature>
<dbReference type="SUPFAM" id="SSF53474">
    <property type="entry name" value="alpha/beta-Hydrolases"/>
    <property type="match status" value="1"/>
</dbReference>
<evidence type="ECO:0000313" key="6">
    <source>
        <dbReference type="Proteomes" id="UP000639643"/>
    </source>
</evidence>
<proteinExistence type="inferred from homology"/>
<dbReference type="GO" id="GO:0016787">
    <property type="term" value="F:hydrolase activity"/>
    <property type="evidence" value="ECO:0007669"/>
    <property type="project" value="UniProtKB-KW"/>
</dbReference>
<evidence type="ECO:0000313" key="5">
    <source>
        <dbReference type="EMBL" id="KAF6807593.1"/>
    </source>
</evidence>
<feature type="domain" description="Peptidase S33 tripeptidyl aminopeptidase-like C-terminal" evidence="4">
    <location>
        <begin position="468"/>
        <end position="552"/>
    </location>
</feature>
<dbReference type="Pfam" id="PF08386">
    <property type="entry name" value="Abhydrolase_4"/>
    <property type="match status" value="1"/>
</dbReference>
<keyword evidence="2" id="KW-0378">Hydrolase</keyword>
<dbReference type="PANTHER" id="PTHR43248">
    <property type="entry name" value="2-SUCCINYL-6-HYDROXY-2,4-CYCLOHEXADIENE-1-CARBOXYLATE SYNTHASE"/>
    <property type="match status" value="1"/>
</dbReference>
<accession>A0A8H6J7J2</accession>
<comment type="similarity">
    <text evidence="1">Belongs to the peptidase S33 family.</text>
</comment>
<evidence type="ECO:0000256" key="3">
    <source>
        <dbReference type="SAM" id="SignalP"/>
    </source>
</evidence>
<protein>
    <recommendedName>
        <fullName evidence="4">Peptidase S33 tripeptidyl aminopeptidase-like C-terminal domain-containing protein</fullName>
    </recommendedName>
</protein>
<dbReference type="InterPro" id="IPR013595">
    <property type="entry name" value="Pept_S33_TAP-like_C"/>
</dbReference>
<name>A0A8H6J7J2_9PEZI</name>
<sequence>MHSSVLLAGSLAALTQAASVPLAARGSDPTTFSWIDTKPTKDLQYHDCGGGFQCARLEVPLDWSDPSKNATVAIAIVKLPATVPDDDPTFGGSILLNPGGPSGSGTQWVYTSGRAFQSVLGGERNYEMIGFDPRGVNLTTPHADCYDGNELARTLDTARESGFPGVQDALGYHYQHAAGVSQICEKDGQEGIFAYVNTASVARDMVEIIDRIDELRWKESGKEKPADAKVARLQYLGVSYGSYLGSVFASMFPERIDRLMIDAIIDPDDFAQGIFRSQINDAEAILDYFYEVCFEAGEECVLRTPADASAADIKGRVNEFLDSIHDNPIPIVVDGTMMFVTDIQLDKILFSTLYSPRDYFEFLAVGLNALMTGDHALYARLVLLLTGGANNVTIPTDVPAYTWSADSMKGVVCGDAVDGIGSRNMSHFEETMDFYNEQMPTGGASFAAIWGLPCVGRSIRPPYAFTGPFGSPAPNPDDPKAPAAPLLITSSRLDPITPLRNAITVQKQHAGSAVVIQEGAGHGFLSGPSTCIANIIREYFHTGKVPENGTVCPAACLPSIPASKNCTSGLQTRDETGFVELPVPGRTW</sequence>
<comment type="caution">
    <text evidence="5">The sequence shown here is derived from an EMBL/GenBank/DDBJ whole genome shotgun (WGS) entry which is preliminary data.</text>
</comment>
<dbReference type="InterPro" id="IPR051601">
    <property type="entry name" value="Serine_prot/Carboxylest_S33"/>
</dbReference>
<dbReference type="Gene3D" id="3.40.50.1820">
    <property type="entry name" value="alpha/beta hydrolase"/>
    <property type="match status" value="1"/>
</dbReference>
<evidence type="ECO:0000256" key="1">
    <source>
        <dbReference type="ARBA" id="ARBA00010088"/>
    </source>
</evidence>
<dbReference type="PANTHER" id="PTHR43248:SF25">
    <property type="entry name" value="AB HYDROLASE-1 DOMAIN-CONTAINING PROTEIN-RELATED"/>
    <property type="match status" value="1"/>
</dbReference>
<dbReference type="AlphaFoldDB" id="A0A8H6J7J2"/>
<dbReference type="EMBL" id="WIGM01000969">
    <property type="protein sequence ID" value="KAF6807593.1"/>
    <property type="molecule type" value="Genomic_DNA"/>
</dbReference>
<dbReference type="OrthoDB" id="425534at2759"/>
<organism evidence="5 6">
    <name type="scientific">Colletotrichum musicola</name>
    <dbReference type="NCBI Taxonomy" id="2175873"/>
    <lineage>
        <taxon>Eukaryota</taxon>
        <taxon>Fungi</taxon>
        <taxon>Dikarya</taxon>
        <taxon>Ascomycota</taxon>
        <taxon>Pezizomycotina</taxon>
        <taxon>Sordariomycetes</taxon>
        <taxon>Hypocreomycetidae</taxon>
        <taxon>Glomerellales</taxon>
        <taxon>Glomerellaceae</taxon>
        <taxon>Colletotrichum</taxon>
        <taxon>Colletotrichum orchidearum species complex</taxon>
    </lineage>
</organism>
<dbReference type="InterPro" id="IPR029058">
    <property type="entry name" value="AB_hydrolase_fold"/>
</dbReference>
<gene>
    <name evidence="5" type="ORF">CMUS01_14086</name>
</gene>
<feature type="signal peptide" evidence="3">
    <location>
        <begin position="1"/>
        <end position="17"/>
    </location>
</feature>